<feature type="transmembrane region" description="Helical" evidence="1">
    <location>
        <begin position="66"/>
        <end position="84"/>
    </location>
</feature>
<dbReference type="EMBL" id="HF571521">
    <property type="protein sequence ID" value="CCQ35095.1"/>
    <property type="molecule type" value="Genomic_DNA"/>
</dbReference>
<feature type="transmembrane region" description="Helical" evidence="1">
    <location>
        <begin position="40"/>
        <end position="59"/>
    </location>
</feature>
<keyword evidence="1" id="KW-0812">Transmembrane</keyword>
<keyword evidence="1" id="KW-0472">Membrane</keyword>
<gene>
    <name evidence="2" type="ORF">HTIA_p2993</name>
</gene>
<accession>F7PJR1</accession>
<name>F7PJR1_9EURY</name>
<dbReference type="AlphaFoldDB" id="F7PJR1"/>
<proteinExistence type="predicted"/>
<protein>
    <submittedName>
        <fullName evidence="2">Uncharacterized protein</fullName>
    </submittedName>
</protein>
<evidence type="ECO:0000313" key="3">
    <source>
        <dbReference type="Proteomes" id="UP000015381"/>
    </source>
</evidence>
<geneLocation type="plasmid" evidence="2 3">
    <name>pHTIA</name>
</geneLocation>
<dbReference type="HOGENOM" id="CLU_1227640_0_0_2"/>
<keyword evidence="2" id="KW-0614">Plasmid</keyword>
<evidence type="ECO:0000256" key="1">
    <source>
        <dbReference type="SAM" id="Phobius"/>
    </source>
</evidence>
<feature type="transmembrane region" description="Helical" evidence="1">
    <location>
        <begin position="15"/>
        <end position="34"/>
    </location>
</feature>
<keyword evidence="1" id="KW-1133">Transmembrane helix</keyword>
<dbReference type="Proteomes" id="UP000015381">
    <property type="component" value="Plasmid pHTIA"/>
</dbReference>
<evidence type="ECO:0000313" key="2">
    <source>
        <dbReference type="EMBL" id="CCQ35095.1"/>
    </source>
</evidence>
<dbReference type="KEGG" id="hti:HTIA_p2993"/>
<sequence>MDVNEEFVDALREEFRPRAVAAILAVLVALAVVSDDLWQVAYLGALAALAGVLSAAMEAEMLDRRLVWIGVGCVLGVGGTVLWLSGEGNVAGRVLAAVALLAGPWLALDSAVARWTGIDAAADRPDLGLEDADAGEAMLTMQVTRLVHEELRAADHPLTVGEVAERTDIGERRVETALKFLEHDARATATDAGYVHDDTYAGKRGEIRRLGRRLTRPVRLLAAAR</sequence>
<keyword evidence="3" id="KW-1185">Reference proteome</keyword>
<organism evidence="2 3">
    <name type="scientific">Halorhabdus tiamatea SARL4B</name>
    <dbReference type="NCBI Taxonomy" id="1033806"/>
    <lineage>
        <taxon>Archaea</taxon>
        <taxon>Methanobacteriati</taxon>
        <taxon>Methanobacteriota</taxon>
        <taxon>Stenosarchaea group</taxon>
        <taxon>Halobacteria</taxon>
        <taxon>Halobacteriales</taxon>
        <taxon>Haloarculaceae</taxon>
        <taxon>Halorhabdus</taxon>
    </lineage>
</organism>
<reference evidence="2 3" key="1">
    <citation type="journal article" date="2014" name="Environ. Microbiol.">
        <title>Halorhabdus tiamatea: proteogenomics and glycosidase activity measurements identify the first cultivated euryarchaeon from a deep-sea anoxic brine lake as potential polysaccharide degrader.</title>
        <authorList>
            <person name="Werner J."/>
            <person name="Ferrer M."/>
            <person name="Michel G."/>
            <person name="Mann A.J."/>
            <person name="Huang S."/>
            <person name="Juarez S."/>
            <person name="Ciordia S."/>
            <person name="Albar J.P."/>
            <person name="Alcaide M."/>
            <person name="La Cono V."/>
            <person name="Yakimov M.M."/>
            <person name="Antunes A."/>
            <person name="Taborda M."/>
            <person name="Da Costa M.S."/>
            <person name="Amann R.I."/>
            <person name="Gloeckner F.O."/>
            <person name="Golyshina O.V."/>
            <person name="Golyshin P.N."/>
            <person name="Teeling H."/>
        </authorList>
    </citation>
    <scope>NUCLEOTIDE SEQUENCE [LARGE SCALE GENOMIC DNA]</scope>
    <source>
        <strain evidence="3">SARL4B</strain>
        <plasmid evidence="2">pHTIA</plasmid>
    </source>
</reference>